<evidence type="ECO:0000313" key="3">
    <source>
        <dbReference type="Proteomes" id="UP000298154"/>
    </source>
</evidence>
<keyword evidence="3" id="KW-1185">Reference proteome</keyword>
<keyword evidence="1" id="KW-0812">Transmembrane</keyword>
<dbReference type="RefSeq" id="WP_134556178.1">
    <property type="nucleotide sequence ID" value="NZ_SOHK01000015.1"/>
</dbReference>
<feature type="transmembrane region" description="Helical" evidence="1">
    <location>
        <begin position="73"/>
        <end position="94"/>
    </location>
</feature>
<accession>A0A4R9AM08</accession>
<dbReference type="AlphaFoldDB" id="A0A4R9AM08"/>
<gene>
    <name evidence="2" type="ORF">E3T47_11495</name>
</gene>
<keyword evidence="1" id="KW-1133">Transmembrane helix</keyword>
<sequence length="113" mass="11659">MGEMQPGQGRGSRSGLSRWVSVFIVILGAVTAVVGLVLVLLPIGSASFGWFAFAPLSNTAFFPSGVLLAPRSQIGIVLLIIGFALLAFGAGWALGQHQGVGQRRLPDSGSAHT</sequence>
<feature type="transmembrane region" description="Helical" evidence="1">
    <location>
        <begin position="20"/>
        <end position="53"/>
    </location>
</feature>
<keyword evidence="1" id="KW-0472">Membrane</keyword>
<dbReference type="EMBL" id="SOHK01000015">
    <property type="protein sequence ID" value="TFD65426.1"/>
    <property type="molecule type" value="Genomic_DNA"/>
</dbReference>
<dbReference type="Proteomes" id="UP000298154">
    <property type="component" value="Unassembled WGS sequence"/>
</dbReference>
<evidence type="ECO:0000313" key="2">
    <source>
        <dbReference type="EMBL" id="TFD65426.1"/>
    </source>
</evidence>
<comment type="caution">
    <text evidence="2">The sequence shown here is derived from an EMBL/GenBank/DDBJ whole genome shotgun (WGS) entry which is preliminary data.</text>
</comment>
<dbReference type="OrthoDB" id="5123103at2"/>
<reference evidence="2 3" key="1">
    <citation type="submission" date="2019-03" db="EMBL/GenBank/DDBJ databases">
        <title>Genomics of glacier-inhabiting Cryobacterium strains.</title>
        <authorList>
            <person name="Liu Q."/>
            <person name="Xin Y.-H."/>
        </authorList>
    </citation>
    <scope>NUCLEOTIDE SEQUENCE [LARGE SCALE GENOMIC DNA]</scope>
    <source>
        <strain evidence="2 3">Sr36</strain>
    </source>
</reference>
<protein>
    <submittedName>
        <fullName evidence="2">Uncharacterized protein</fullName>
    </submittedName>
</protein>
<proteinExistence type="predicted"/>
<evidence type="ECO:0000256" key="1">
    <source>
        <dbReference type="SAM" id="Phobius"/>
    </source>
</evidence>
<organism evidence="2 3">
    <name type="scientific">Cryobacterium ruanii</name>
    <dbReference type="NCBI Taxonomy" id="1259197"/>
    <lineage>
        <taxon>Bacteria</taxon>
        <taxon>Bacillati</taxon>
        <taxon>Actinomycetota</taxon>
        <taxon>Actinomycetes</taxon>
        <taxon>Micrococcales</taxon>
        <taxon>Microbacteriaceae</taxon>
        <taxon>Cryobacterium</taxon>
    </lineage>
</organism>
<name>A0A4R9AM08_9MICO</name>